<proteinExistence type="predicted"/>
<dbReference type="EMBL" id="FQZS01000016">
    <property type="protein sequence ID" value="SHJ12341.1"/>
    <property type="molecule type" value="Genomic_DNA"/>
</dbReference>
<accession>A0A1M6GQV3</accession>
<dbReference type="AlphaFoldDB" id="A0A1M6GQV3"/>
<keyword evidence="2" id="KW-1185">Reference proteome</keyword>
<sequence length="41" mass="5159">MKQNDYYRINKNYLNMEQEGENEIRSNIDEKINRNIMRKHD</sequence>
<protein>
    <submittedName>
        <fullName evidence="1">Uncharacterized protein</fullName>
    </submittedName>
</protein>
<name>A0A1M6GQV3_9FIRM</name>
<dbReference type="Proteomes" id="UP000184442">
    <property type="component" value="Unassembled WGS sequence"/>
</dbReference>
<evidence type="ECO:0000313" key="2">
    <source>
        <dbReference type="Proteomes" id="UP000184442"/>
    </source>
</evidence>
<evidence type="ECO:0000313" key="1">
    <source>
        <dbReference type="EMBL" id="SHJ12341.1"/>
    </source>
</evidence>
<organism evidence="1 2">
    <name type="scientific">Lutispora thermophila DSM 19022</name>
    <dbReference type="NCBI Taxonomy" id="1122184"/>
    <lineage>
        <taxon>Bacteria</taxon>
        <taxon>Bacillati</taxon>
        <taxon>Bacillota</taxon>
        <taxon>Clostridia</taxon>
        <taxon>Lutisporales</taxon>
        <taxon>Lutisporaceae</taxon>
        <taxon>Lutispora</taxon>
    </lineage>
</organism>
<dbReference type="STRING" id="1122184.SAMN02745176_02489"/>
<reference evidence="1 2" key="1">
    <citation type="submission" date="2016-11" db="EMBL/GenBank/DDBJ databases">
        <authorList>
            <person name="Jaros S."/>
            <person name="Januszkiewicz K."/>
            <person name="Wedrychowicz H."/>
        </authorList>
    </citation>
    <scope>NUCLEOTIDE SEQUENCE [LARGE SCALE GENOMIC DNA]</scope>
    <source>
        <strain evidence="1 2">DSM 19022</strain>
    </source>
</reference>
<gene>
    <name evidence="1" type="ORF">SAMN02745176_02489</name>
</gene>
<dbReference type="RefSeq" id="WP_278308961.1">
    <property type="nucleotide sequence ID" value="NZ_FQZS01000016.1"/>
</dbReference>